<dbReference type="GO" id="GO:0005886">
    <property type="term" value="C:plasma membrane"/>
    <property type="evidence" value="ECO:0007669"/>
    <property type="project" value="UniProtKB-SubCell"/>
</dbReference>
<accession>A0A934J470</accession>
<dbReference type="Proteomes" id="UP000640274">
    <property type="component" value="Unassembled WGS sequence"/>
</dbReference>
<dbReference type="SUPFAM" id="SSF103473">
    <property type="entry name" value="MFS general substrate transporter"/>
    <property type="match status" value="1"/>
</dbReference>
<feature type="transmembrane region" description="Helical" evidence="6">
    <location>
        <begin position="156"/>
        <end position="174"/>
    </location>
</feature>
<keyword evidence="2" id="KW-0813">Transport</keyword>
<dbReference type="InterPro" id="IPR036259">
    <property type="entry name" value="MFS_trans_sf"/>
</dbReference>
<dbReference type="EMBL" id="JAELUP010000004">
    <property type="protein sequence ID" value="MBJ6360095.1"/>
    <property type="molecule type" value="Genomic_DNA"/>
</dbReference>
<dbReference type="Pfam" id="PF07690">
    <property type="entry name" value="MFS_1"/>
    <property type="match status" value="2"/>
</dbReference>
<dbReference type="PANTHER" id="PTHR23531">
    <property type="entry name" value="QUINOLENE RESISTANCE PROTEIN NORA"/>
    <property type="match status" value="1"/>
</dbReference>
<feature type="transmembrane region" description="Helical" evidence="6">
    <location>
        <begin position="297"/>
        <end position="322"/>
    </location>
</feature>
<dbReference type="AlphaFoldDB" id="A0A934J470"/>
<dbReference type="PROSITE" id="PS50850">
    <property type="entry name" value="MFS"/>
    <property type="match status" value="1"/>
</dbReference>
<feature type="transmembrane region" description="Helical" evidence="6">
    <location>
        <begin position="207"/>
        <end position="229"/>
    </location>
</feature>
<gene>
    <name evidence="8" type="ORF">JFN88_02005</name>
</gene>
<evidence type="ECO:0000256" key="3">
    <source>
        <dbReference type="ARBA" id="ARBA00022692"/>
    </source>
</evidence>
<dbReference type="Gene3D" id="1.20.1250.20">
    <property type="entry name" value="MFS general substrate transporter like domains"/>
    <property type="match status" value="1"/>
</dbReference>
<evidence type="ECO:0000256" key="5">
    <source>
        <dbReference type="ARBA" id="ARBA00023136"/>
    </source>
</evidence>
<feature type="transmembrane region" description="Helical" evidence="6">
    <location>
        <begin position="128"/>
        <end position="150"/>
    </location>
</feature>
<comment type="subcellular location">
    <subcellularLocation>
        <location evidence="1">Cell membrane</location>
        <topology evidence="1">Multi-pass membrane protein</topology>
    </subcellularLocation>
</comment>
<dbReference type="InterPro" id="IPR011701">
    <property type="entry name" value="MFS"/>
</dbReference>
<evidence type="ECO:0000256" key="4">
    <source>
        <dbReference type="ARBA" id="ARBA00022989"/>
    </source>
</evidence>
<keyword evidence="4 6" id="KW-1133">Transmembrane helix</keyword>
<comment type="caution">
    <text evidence="8">The sequence shown here is derived from an EMBL/GenBank/DDBJ whole genome shotgun (WGS) entry which is preliminary data.</text>
</comment>
<feature type="transmembrane region" description="Helical" evidence="6">
    <location>
        <begin position="271"/>
        <end position="291"/>
    </location>
</feature>
<keyword evidence="9" id="KW-1185">Reference proteome</keyword>
<evidence type="ECO:0000313" key="8">
    <source>
        <dbReference type="EMBL" id="MBJ6360095.1"/>
    </source>
</evidence>
<evidence type="ECO:0000259" key="7">
    <source>
        <dbReference type="PROSITE" id="PS50850"/>
    </source>
</evidence>
<evidence type="ECO:0000256" key="2">
    <source>
        <dbReference type="ARBA" id="ARBA00022448"/>
    </source>
</evidence>
<feature type="transmembrane region" description="Helical" evidence="6">
    <location>
        <begin position="70"/>
        <end position="88"/>
    </location>
</feature>
<protein>
    <submittedName>
        <fullName evidence="8">MFS transporter</fullName>
    </submittedName>
</protein>
<feature type="transmembrane region" description="Helical" evidence="6">
    <location>
        <begin position="94"/>
        <end position="116"/>
    </location>
</feature>
<dbReference type="InterPro" id="IPR052714">
    <property type="entry name" value="MFS_Exporter"/>
</dbReference>
<feature type="transmembrane region" description="Helical" evidence="6">
    <location>
        <begin position="7"/>
        <end position="26"/>
    </location>
</feature>
<dbReference type="PANTHER" id="PTHR23531:SF2">
    <property type="entry name" value="PERMEASE"/>
    <property type="match status" value="1"/>
</dbReference>
<feature type="transmembrane region" description="Helical" evidence="6">
    <location>
        <begin position="334"/>
        <end position="356"/>
    </location>
</feature>
<keyword evidence="3 6" id="KW-0812">Transmembrane</keyword>
<proteinExistence type="predicted"/>
<dbReference type="InterPro" id="IPR020846">
    <property type="entry name" value="MFS_dom"/>
</dbReference>
<dbReference type="GO" id="GO:0022857">
    <property type="term" value="F:transmembrane transporter activity"/>
    <property type="evidence" value="ECO:0007669"/>
    <property type="project" value="InterPro"/>
</dbReference>
<evidence type="ECO:0000256" key="6">
    <source>
        <dbReference type="SAM" id="Phobius"/>
    </source>
</evidence>
<evidence type="ECO:0000256" key="1">
    <source>
        <dbReference type="ARBA" id="ARBA00004651"/>
    </source>
</evidence>
<sequence length="388" mass="41367">MTWPFLRLYGLAFLFFSANPILNVILPLRGESLGANNAQIGLVMGSYMLTSMVLRPWAGYFTQKYGPLNILRILLVANGLALILYTISGLEGFVAARLIQGVSTAFVSMALQMGIIDALPDHERSQGVSLLTLSTYIPSIIGPLLALGIWEWGGMNAFTMAMVGIAVITAVFGFNAPIQSSPKAEGGAVKSSPGMFKAFGQLVTNRSLMISSILMFAASVVFGAVTMFLPLYATQINNGNAGIYLMIQAAVVVLSRFLLRNRIPSDGKWHPRLVIGILLIAAGAAELLSLSKLAGAGLLYASAVLMGTAQALLYPILMTYLTFVLPAVSRNVRIGLFIAMADFGMSMGGIVMGLVADVWSYSAMYAFCSGLLIAAGLVAFFSRNAKEM</sequence>
<keyword evidence="5 6" id="KW-0472">Membrane</keyword>
<organism evidence="8 9">
    <name type="scientific">Paenibacillus roseus</name>
    <dbReference type="NCBI Taxonomy" id="2798579"/>
    <lineage>
        <taxon>Bacteria</taxon>
        <taxon>Bacillati</taxon>
        <taxon>Bacillota</taxon>
        <taxon>Bacilli</taxon>
        <taxon>Bacillales</taxon>
        <taxon>Paenibacillaceae</taxon>
        <taxon>Paenibacillus</taxon>
    </lineage>
</organism>
<feature type="transmembrane region" description="Helical" evidence="6">
    <location>
        <begin position="38"/>
        <end position="58"/>
    </location>
</feature>
<feature type="domain" description="Major facilitator superfamily (MFS) profile" evidence="7">
    <location>
        <begin position="1"/>
        <end position="386"/>
    </location>
</feature>
<dbReference type="NCBIfam" id="NF047574">
    <property type="entry name" value="opine_export_Sa"/>
    <property type="match status" value="1"/>
</dbReference>
<feature type="transmembrane region" description="Helical" evidence="6">
    <location>
        <begin position="362"/>
        <end position="381"/>
    </location>
</feature>
<reference evidence="8" key="1">
    <citation type="submission" date="2020-12" db="EMBL/GenBank/DDBJ databases">
        <authorList>
            <person name="Huq M.A."/>
        </authorList>
    </citation>
    <scope>NUCLEOTIDE SEQUENCE</scope>
    <source>
        <strain evidence="8">MAHUQ-46</strain>
    </source>
</reference>
<evidence type="ECO:0000313" key="9">
    <source>
        <dbReference type="Proteomes" id="UP000640274"/>
    </source>
</evidence>
<feature type="transmembrane region" description="Helical" evidence="6">
    <location>
        <begin position="241"/>
        <end position="259"/>
    </location>
</feature>
<name>A0A934J470_9BACL</name>